<gene>
    <name evidence="1" type="ORF">HMN09_00930800</name>
</gene>
<name>A0A8H6W3L3_MYCCL</name>
<comment type="caution">
    <text evidence="1">The sequence shown here is derived from an EMBL/GenBank/DDBJ whole genome shotgun (WGS) entry which is preliminary data.</text>
</comment>
<reference evidence="1" key="1">
    <citation type="submission" date="2020-05" db="EMBL/GenBank/DDBJ databases">
        <title>Mycena genomes resolve the evolution of fungal bioluminescence.</title>
        <authorList>
            <person name="Tsai I.J."/>
        </authorList>
    </citation>
    <scope>NUCLEOTIDE SEQUENCE</scope>
    <source>
        <strain evidence="1">110903Hualien_Pintung</strain>
    </source>
</reference>
<dbReference type="Proteomes" id="UP000613580">
    <property type="component" value="Unassembled WGS sequence"/>
</dbReference>
<dbReference type="OrthoDB" id="2745898at2759"/>
<protein>
    <recommendedName>
        <fullName evidence="3">F-box domain-containing protein</fullName>
    </recommendedName>
</protein>
<evidence type="ECO:0008006" key="3">
    <source>
        <dbReference type="Google" id="ProtNLM"/>
    </source>
</evidence>
<evidence type="ECO:0000313" key="2">
    <source>
        <dbReference type="Proteomes" id="UP000613580"/>
    </source>
</evidence>
<organism evidence="1 2">
    <name type="scientific">Mycena chlorophos</name>
    <name type="common">Agaric fungus</name>
    <name type="synonym">Agaricus chlorophos</name>
    <dbReference type="NCBI Taxonomy" id="658473"/>
    <lineage>
        <taxon>Eukaryota</taxon>
        <taxon>Fungi</taxon>
        <taxon>Dikarya</taxon>
        <taxon>Basidiomycota</taxon>
        <taxon>Agaricomycotina</taxon>
        <taxon>Agaricomycetes</taxon>
        <taxon>Agaricomycetidae</taxon>
        <taxon>Agaricales</taxon>
        <taxon>Marasmiineae</taxon>
        <taxon>Mycenaceae</taxon>
        <taxon>Mycena</taxon>
    </lineage>
</organism>
<keyword evidence="2" id="KW-1185">Reference proteome</keyword>
<proteinExistence type="predicted"/>
<evidence type="ECO:0000313" key="1">
    <source>
        <dbReference type="EMBL" id="KAF7300468.1"/>
    </source>
</evidence>
<dbReference type="EMBL" id="JACAZE010000013">
    <property type="protein sequence ID" value="KAF7300468.1"/>
    <property type="molecule type" value="Genomic_DNA"/>
</dbReference>
<accession>A0A8H6W3L3</accession>
<dbReference type="AlphaFoldDB" id="A0A8H6W3L3"/>
<sequence>MDALPAELIDLVVAQLRTTGEIEGPDQPSLSACCLVSSKFRHPCQKRLHKNLSLTSQSSGDSEDTAEEKTYTFAEALLHFQESPHLVAYVRHLWVVVAASDGTSTQQPTGTGRTWVQDGVVSAVFVQLTLVKTCCVRTDPGQWDCDWERVPQEVTTALSDWLSTTDALCSIQLSGIHNLPRRLVQSLFATTPSLSLNCIRVVPASGTEADQPDDTHSDITLRSVELWASSTAAEFIIHGLLRYVRNLRSLSLLGSFNVLPPLWAVAGHTLEKIHLEYRDSNNLLYTPASPLPKLRSLVIVLFRVGRSAARRAGSQIHAFIKAAPALTTVDIEVLLGWEDPGHQAQQCSCLLPAHMKEIDEPGAAHPALKALRISVLHTAMDSASRLTVDSHREPFLEAVNAAFPKALAKGRVKPDMRLAFREDSEWDD</sequence>